<comment type="caution">
    <text evidence="1">The sequence shown here is derived from an EMBL/GenBank/DDBJ whole genome shotgun (WGS) entry which is preliminary data.</text>
</comment>
<sequence length="81" mass="9558">MYNHEVRLKTLLRPKIFVPVSEVETNTVRLRQETAIDCRLLEGLKVRLVSVLWSSTWYYYQSKPGVSVNLTMTLTPNKFWL</sequence>
<name>A0A8J7HIY2_9CYAN</name>
<protein>
    <submittedName>
        <fullName evidence="1">Uncharacterized protein</fullName>
    </submittedName>
</protein>
<dbReference type="AlphaFoldDB" id="A0A8J7HIY2"/>
<gene>
    <name evidence="1" type="ORF">I8751_27265</name>
</gene>
<accession>A0A8J7HIY2</accession>
<proteinExistence type="predicted"/>
<evidence type="ECO:0000313" key="2">
    <source>
        <dbReference type="Proteomes" id="UP000599391"/>
    </source>
</evidence>
<dbReference type="RefSeq" id="WP_214442176.1">
    <property type="nucleotide sequence ID" value="NZ_JAECZB010000102.1"/>
</dbReference>
<keyword evidence="2" id="KW-1185">Reference proteome</keyword>
<dbReference type="Proteomes" id="UP000599391">
    <property type="component" value="Unassembled WGS sequence"/>
</dbReference>
<reference evidence="1 2" key="1">
    <citation type="journal article" date="2021" name="Int. J. Syst. Evol. Microbiol.">
        <title>Amazonocrinis nigriterrae gen. nov., sp. nov., Atlanticothrix silvestris gen. nov., sp. nov. and Dendronalium phyllosphericum gen. nov., sp. nov., nostocacean cyanobacteria from Brazilian environments.</title>
        <authorList>
            <person name="Alvarenga D.O."/>
            <person name="Andreote A.P.D."/>
            <person name="Branco L.H.Z."/>
            <person name="Delbaje E."/>
            <person name="Cruz R.B."/>
            <person name="Varani A.M."/>
            <person name="Fiore M.F."/>
        </authorList>
    </citation>
    <scope>NUCLEOTIDE SEQUENCE [LARGE SCALE GENOMIC DNA]</scope>
    <source>
        <strain evidence="1 2">CENA357</strain>
    </source>
</reference>
<dbReference type="EMBL" id="JAECZB010000102">
    <property type="protein sequence ID" value="MBH8555974.1"/>
    <property type="molecule type" value="Genomic_DNA"/>
</dbReference>
<evidence type="ECO:0000313" key="1">
    <source>
        <dbReference type="EMBL" id="MBH8555974.1"/>
    </source>
</evidence>
<organism evidence="1 2">
    <name type="scientific">Atlanticothrix silvestris CENA357</name>
    <dbReference type="NCBI Taxonomy" id="1725252"/>
    <lineage>
        <taxon>Bacteria</taxon>
        <taxon>Bacillati</taxon>
        <taxon>Cyanobacteriota</taxon>
        <taxon>Cyanophyceae</taxon>
        <taxon>Nostocales</taxon>
        <taxon>Nodulariaceae</taxon>
        <taxon>Atlanticothrix</taxon>
        <taxon>Atlanticothrix silvestris</taxon>
    </lineage>
</organism>